<dbReference type="InterPro" id="IPR000014">
    <property type="entry name" value="PAS"/>
</dbReference>
<gene>
    <name evidence="8" type="ORF">NMK_2749</name>
</gene>
<dbReference type="GO" id="GO:0071111">
    <property type="term" value="F:cyclic-guanylate-specific phosphodiesterase activity"/>
    <property type="evidence" value="ECO:0007669"/>
    <property type="project" value="UniProtKB-EC"/>
</dbReference>
<dbReference type="Pfam" id="PF08448">
    <property type="entry name" value="PAS_4"/>
    <property type="match status" value="1"/>
</dbReference>
<dbReference type="CDD" id="cd00130">
    <property type="entry name" value="PAS"/>
    <property type="match status" value="1"/>
</dbReference>
<keyword evidence="3" id="KW-0732">Signal</keyword>
<accession>A0A2R5FAA3</accession>
<sequence length="867" mass="97049">MIIRIIKHTIACCLRAVPVLLLLATGPASSAEAVFKHPWLTVVMDDNYPPYSFRDDQGRLQGIRKEIWDAWAAHNGIEVRVVATDWAKALAYMNTGQADVIDTIFETPERESLYTYSRPYADIDVPIFFHQSISGITGAENLHGFTVGVKAGDACEDWLHAHGIFSTHDYPSFGELVDAAVRNDIRVMCIDKPLANYFLTKRDAETHFRYSKPLYKGQLHWAVFKGSESAFKAVNRGFEQVPQTEIDAIEKKWMGSPLARPAAVIAPYVLYAMATAALLSFAMLLWNRTLRRRVALRTGELESALQALKSSEQHYQALVGTSPVGVFETDAQGLFVFMNERGLRMLGARFEQLRGNHWQHLLHPEDRDESCAAWGASLSLRQVFQRELRFERIGGSALWVLMQARPMDDGDGRFSGFIGTLTDISEQKASEQRIQFLAYHDPLTGLPNRLLIREHYDMAVAHANRSDLGVALLVLDLDHFKNINDSLGHAVGDELLCAVVKILRGCVRDTDTISRQGGDEFLVLLTDQHSADDAANVAAKMLERLSQPIRLEHHELSISLSIGIGMYPTDGEDFDTLLKKADTAMYHAKESGRNAFNFFTSQMNADATQTLMLRSGLARALERQEFVLHYQPQVDLETGRIMGTEALLRWKHPDLGLVPPNRFIGIAENSGLIVPIGEWVIQEACRQAAAWYEAGLPQLTMAVNLSAIQFKRGNLVETVENALFAHRIPAPLLELELTESILIQDTDNVLATVDRLKSIGVKLSIDDFGTGYSSLMYLHRLNVDKLKIDQSFVRDLNDDPDDAAIVQAVIQMAKSLKLRTIAEGVENSQQLDALRRQSCDEVQGYFLGHPMLADDFARHLADWKPLT</sequence>
<evidence type="ECO:0000259" key="6">
    <source>
        <dbReference type="PROSITE" id="PS50883"/>
    </source>
</evidence>
<dbReference type="InterPro" id="IPR000700">
    <property type="entry name" value="PAS-assoc_C"/>
</dbReference>
<dbReference type="SUPFAM" id="SSF55073">
    <property type="entry name" value="Nucleotide cyclase"/>
    <property type="match status" value="1"/>
</dbReference>
<dbReference type="EMBL" id="BDOQ01000013">
    <property type="protein sequence ID" value="GBG15146.1"/>
    <property type="molecule type" value="Genomic_DNA"/>
</dbReference>
<dbReference type="SMART" id="SM00086">
    <property type="entry name" value="PAC"/>
    <property type="match status" value="1"/>
</dbReference>
<dbReference type="InterPro" id="IPR035965">
    <property type="entry name" value="PAS-like_dom_sf"/>
</dbReference>
<feature type="domain" description="PAS" evidence="4">
    <location>
        <begin position="311"/>
        <end position="387"/>
    </location>
</feature>
<dbReference type="OrthoDB" id="8588402at2"/>
<dbReference type="CDD" id="cd01949">
    <property type="entry name" value="GGDEF"/>
    <property type="match status" value="1"/>
</dbReference>
<proteinExistence type="predicted"/>
<name>A0A2R5FAA3_9PROT</name>
<evidence type="ECO:0000256" key="2">
    <source>
        <dbReference type="SAM" id="Phobius"/>
    </source>
</evidence>
<dbReference type="SMART" id="SM00052">
    <property type="entry name" value="EAL"/>
    <property type="match status" value="1"/>
</dbReference>
<evidence type="ECO:0000259" key="5">
    <source>
        <dbReference type="PROSITE" id="PS50113"/>
    </source>
</evidence>
<evidence type="ECO:0000259" key="4">
    <source>
        <dbReference type="PROSITE" id="PS50112"/>
    </source>
</evidence>
<dbReference type="InterPro" id="IPR043128">
    <property type="entry name" value="Rev_trsase/Diguanyl_cyclase"/>
</dbReference>
<dbReference type="PROSITE" id="PS50887">
    <property type="entry name" value="GGDEF"/>
    <property type="match status" value="1"/>
</dbReference>
<dbReference type="FunFam" id="3.20.20.450:FF:000001">
    <property type="entry name" value="Cyclic di-GMP phosphodiesterase yahA"/>
    <property type="match status" value="1"/>
</dbReference>
<dbReference type="PANTHER" id="PTHR44757">
    <property type="entry name" value="DIGUANYLATE CYCLASE DGCP"/>
    <property type="match status" value="1"/>
</dbReference>
<dbReference type="InterPro" id="IPR052155">
    <property type="entry name" value="Biofilm_reg_signaling"/>
</dbReference>
<dbReference type="InterPro" id="IPR029787">
    <property type="entry name" value="Nucleotide_cyclase"/>
</dbReference>
<dbReference type="Gene3D" id="3.30.70.270">
    <property type="match status" value="1"/>
</dbReference>
<evidence type="ECO:0000256" key="1">
    <source>
        <dbReference type="ARBA" id="ARBA00051114"/>
    </source>
</evidence>
<protein>
    <recommendedName>
        <fullName evidence="10">Diguanylate cyclase</fullName>
    </recommendedName>
</protein>
<comment type="caution">
    <text evidence="8">The sequence shown here is derived from an EMBL/GenBank/DDBJ whole genome shotgun (WGS) entry which is preliminary data.</text>
</comment>
<evidence type="ECO:0008006" key="10">
    <source>
        <dbReference type="Google" id="ProtNLM"/>
    </source>
</evidence>
<keyword evidence="9" id="KW-1185">Reference proteome</keyword>
<evidence type="ECO:0000256" key="3">
    <source>
        <dbReference type="SAM" id="SignalP"/>
    </source>
</evidence>
<dbReference type="SMART" id="SM00062">
    <property type="entry name" value="PBPb"/>
    <property type="match status" value="1"/>
</dbReference>
<dbReference type="SUPFAM" id="SSF55785">
    <property type="entry name" value="PYP-like sensor domain (PAS domain)"/>
    <property type="match status" value="1"/>
</dbReference>
<feature type="domain" description="EAL" evidence="6">
    <location>
        <begin position="610"/>
        <end position="864"/>
    </location>
</feature>
<dbReference type="AlphaFoldDB" id="A0A2R5FAA3"/>
<dbReference type="InterPro" id="IPR000160">
    <property type="entry name" value="GGDEF_dom"/>
</dbReference>
<feature type="signal peptide" evidence="3">
    <location>
        <begin position="1"/>
        <end position="30"/>
    </location>
</feature>
<dbReference type="CDD" id="cd13706">
    <property type="entry name" value="PBP2_HisK_like_1"/>
    <property type="match status" value="1"/>
</dbReference>
<dbReference type="SUPFAM" id="SSF53850">
    <property type="entry name" value="Periplasmic binding protein-like II"/>
    <property type="match status" value="1"/>
</dbReference>
<dbReference type="CDD" id="cd01948">
    <property type="entry name" value="EAL"/>
    <property type="match status" value="1"/>
</dbReference>
<dbReference type="InterPro" id="IPR013656">
    <property type="entry name" value="PAS_4"/>
</dbReference>
<dbReference type="NCBIfam" id="TIGR00254">
    <property type="entry name" value="GGDEF"/>
    <property type="match status" value="1"/>
</dbReference>
<feature type="transmembrane region" description="Helical" evidence="2">
    <location>
        <begin position="268"/>
        <end position="287"/>
    </location>
</feature>
<dbReference type="Gene3D" id="3.40.190.10">
    <property type="entry name" value="Periplasmic binding protein-like II"/>
    <property type="match status" value="2"/>
</dbReference>
<dbReference type="PROSITE" id="PS50113">
    <property type="entry name" value="PAC"/>
    <property type="match status" value="1"/>
</dbReference>
<feature type="chain" id="PRO_5015308026" description="Diguanylate cyclase" evidence="3">
    <location>
        <begin position="31"/>
        <end position="867"/>
    </location>
</feature>
<evidence type="ECO:0000313" key="8">
    <source>
        <dbReference type="EMBL" id="GBG15146.1"/>
    </source>
</evidence>
<keyword evidence="2" id="KW-0812">Transmembrane</keyword>
<evidence type="ECO:0000259" key="7">
    <source>
        <dbReference type="PROSITE" id="PS50887"/>
    </source>
</evidence>
<dbReference type="SMART" id="SM00267">
    <property type="entry name" value="GGDEF"/>
    <property type="match status" value="1"/>
</dbReference>
<dbReference type="Pfam" id="PF00990">
    <property type="entry name" value="GGDEF"/>
    <property type="match status" value="1"/>
</dbReference>
<dbReference type="PANTHER" id="PTHR44757:SF2">
    <property type="entry name" value="BIOFILM ARCHITECTURE MAINTENANCE PROTEIN MBAA"/>
    <property type="match status" value="1"/>
</dbReference>
<comment type="catalytic activity">
    <reaction evidence="1">
        <text>3',3'-c-di-GMP + H2O = 5'-phosphoguanylyl(3'-&gt;5')guanosine + H(+)</text>
        <dbReference type="Rhea" id="RHEA:24902"/>
        <dbReference type="ChEBI" id="CHEBI:15377"/>
        <dbReference type="ChEBI" id="CHEBI:15378"/>
        <dbReference type="ChEBI" id="CHEBI:58754"/>
        <dbReference type="ChEBI" id="CHEBI:58805"/>
        <dbReference type="EC" id="3.1.4.52"/>
    </reaction>
    <physiologicalReaction direction="left-to-right" evidence="1">
        <dbReference type="Rhea" id="RHEA:24903"/>
    </physiologicalReaction>
</comment>
<dbReference type="Proteomes" id="UP000245081">
    <property type="component" value="Unassembled WGS sequence"/>
</dbReference>
<dbReference type="Pfam" id="PF00563">
    <property type="entry name" value="EAL"/>
    <property type="match status" value="1"/>
</dbReference>
<feature type="domain" description="GGDEF" evidence="7">
    <location>
        <begin position="468"/>
        <end position="601"/>
    </location>
</feature>
<dbReference type="SMART" id="SM00091">
    <property type="entry name" value="PAS"/>
    <property type="match status" value="1"/>
</dbReference>
<evidence type="ECO:0000313" key="9">
    <source>
        <dbReference type="Proteomes" id="UP000245081"/>
    </source>
</evidence>
<keyword evidence="2" id="KW-0472">Membrane</keyword>
<dbReference type="PROSITE" id="PS50883">
    <property type="entry name" value="EAL"/>
    <property type="match status" value="1"/>
</dbReference>
<dbReference type="GO" id="GO:0071732">
    <property type="term" value="P:cellular response to nitric oxide"/>
    <property type="evidence" value="ECO:0007669"/>
    <property type="project" value="UniProtKB-ARBA"/>
</dbReference>
<dbReference type="SUPFAM" id="SSF141868">
    <property type="entry name" value="EAL domain-like"/>
    <property type="match status" value="1"/>
</dbReference>
<feature type="domain" description="PAC" evidence="5">
    <location>
        <begin position="384"/>
        <end position="436"/>
    </location>
</feature>
<dbReference type="InterPro" id="IPR001633">
    <property type="entry name" value="EAL_dom"/>
</dbReference>
<reference evidence="8 9" key="1">
    <citation type="journal article" date="2018" name="Environ. Microbiol.">
        <title>Isolation and genomic characterization of Novimethylophilus kurashikiensis gen. nov. sp. nov., a new lanthanide-dependent methylotrophic species of Methylophilaceae.</title>
        <authorList>
            <person name="Lv H."/>
            <person name="Sahin N."/>
            <person name="Tani A."/>
        </authorList>
    </citation>
    <scope>NUCLEOTIDE SEQUENCE [LARGE SCALE GENOMIC DNA]</scope>
    <source>
        <strain evidence="8 9">La2-4</strain>
    </source>
</reference>
<dbReference type="RefSeq" id="WP_109016301.1">
    <property type="nucleotide sequence ID" value="NZ_BDOQ01000013.1"/>
</dbReference>
<dbReference type="InterPro" id="IPR035919">
    <property type="entry name" value="EAL_sf"/>
</dbReference>
<dbReference type="InterPro" id="IPR001610">
    <property type="entry name" value="PAC"/>
</dbReference>
<dbReference type="Gene3D" id="3.20.20.450">
    <property type="entry name" value="EAL domain"/>
    <property type="match status" value="1"/>
</dbReference>
<dbReference type="InterPro" id="IPR001638">
    <property type="entry name" value="Solute-binding_3/MltF_N"/>
</dbReference>
<dbReference type="NCBIfam" id="TIGR00229">
    <property type="entry name" value="sensory_box"/>
    <property type="match status" value="1"/>
</dbReference>
<dbReference type="Pfam" id="PF00497">
    <property type="entry name" value="SBP_bac_3"/>
    <property type="match status" value="1"/>
</dbReference>
<keyword evidence="2" id="KW-1133">Transmembrane helix</keyword>
<organism evidence="8 9">
    <name type="scientific">Novimethylophilus kurashikiensis</name>
    <dbReference type="NCBI Taxonomy" id="1825523"/>
    <lineage>
        <taxon>Bacteria</taxon>
        <taxon>Pseudomonadati</taxon>
        <taxon>Pseudomonadota</taxon>
        <taxon>Betaproteobacteria</taxon>
        <taxon>Nitrosomonadales</taxon>
        <taxon>Methylophilaceae</taxon>
        <taxon>Novimethylophilus</taxon>
    </lineage>
</organism>
<dbReference type="FunFam" id="3.30.70.270:FF:000001">
    <property type="entry name" value="Diguanylate cyclase domain protein"/>
    <property type="match status" value="1"/>
</dbReference>
<dbReference type="Gene3D" id="3.30.450.20">
    <property type="entry name" value="PAS domain"/>
    <property type="match status" value="1"/>
</dbReference>
<dbReference type="PROSITE" id="PS50112">
    <property type="entry name" value="PAS"/>
    <property type="match status" value="1"/>
</dbReference>